<dbReference type="AlphaFoldDB" id="A0A367XTU8"/>
<dbReference type="InterPro" id="IPR021391">
    <property type="entry name" value="DUF3027"/>
</dbReference>
<dbReference type="OrthoDB" id="3210158at2"/>
<name>A0A367XTU8_9MICO</name>
<accession>A0A367XTU8</accession>
<dbReference type="Proteomes" id="UP000253508">
    <property type="component" value="Unassembled WGS sequence"/>
</dbReference>
<gene>
    <name evidence="2" type="ORF">DTO57_11880</name>
</gene>
<dbReference type="EMBL" id="QORO01000005">
    <property type="protein sequence ID" value="RCK57014.1"/>
    <property type="molecule type" value="Genomic_DNA"/>
</dbReference>
<comment type="caution">
    <text evidence="2">The sequence shown here is derived from an EMBL/GenBank/DDBJ whole genome shotgun (WGS) entry which is preliminary data.</text>
</comment>
<organism evidence="2 3">
    <name type="scientific">Microbacterium sorbitolivorans</name>
    <dbReference type="NCBI Taxonomy" id="1867410"/>
    <lineage>
        <taxon>Bacteria</taxon>
        <taxon>Bacillati</taxon>
        <taxon>Actinomycetota</taxon>
        <taxon>Actinomycetes</taxon>
        <taxon>Micrococcales</taxon>
        <taxon>Microbacteriaceae</taxon>
        <taxon>Microbacterium</taxon>
    </lineage>
</organism>
<feature type="compositionally biased region" description="Acidic residues" evidence="1">
    <location>
        <begin position="113"/>
        <end position="146"/>
    </location>
</feature>
<reference evidence="2 3" key="1">
    <citation type="submission" date="2018-07" db="EMBL/GenBank/DDBJ databases">
        <title>Microbacterium endoborsara sp. nov., a novel actinobacterium isolated from Borszczowia aralocaspica.</title>
        <authorList>
            <person name="An D."/>
        </authorList>
    </citation>
    <scope>NUCLEOTIDE SEQUENCE [LARGE SCALE GENOMIC DNA]</scope>
    <source>
        <strain evidence="2 3">C1.15228</strain>
    </source>
</reference>
<proteinExistence type="predicted"/>
<evidence type="ECO:0000256" key="1">
    <source>
        <dbReference type="SAM" id="MobiDB-lite"/>
    </source>
</evidence>
<keyword evidence="3" id="KW-1185">Reference proteome</keyword>
<feature type="region of interest" description="Disordered" evidence="1">
    <location>
        <begin position="104"/>
        <end position="171"/>
    </location>
</feature>
<dbReference type="RefSeq" id="WP_114118454.1">
    <property type="nucleotide sequence ID" value="NZ_BMHU01000005.1"/>
</dbReference>
<evidence type="ECO:0000313" key="2">
    <source>
        <dbReference type="EMBL" id="RCK57014.1"/>
    </source>
</evidence>
<feature type="compositionally biased region" description="Acidic residues" evidence="1">
    <location>
        <begin position="155"/>
        <end position="171"/>
    </location>
</feature>
<dbReference type="Pfam" id="PF11228">
    <property type="entry name" value="DUF3027"/>
    <property type="match status" value="1"/>
</dbReference>
<evidence type="ECO:0000313" key="3">
    <source>
        <dbReference type="Proteomes" id="UP000253508"/>
    </source>
</evidence>
<protein>
    <submittedName>
        <fullName evidence="2">DUF3027 domain-containing protein</fullName>
    </submittedName>
</protein>
<sequence length="171" mass="18584">MTSTPDTTGSLAQERELALAALREVTPAESIGEYAGHEVTEDGVTLLRFETKLAGYPGWFWTVALAAVDGSDPTVLELELLPGEGALVAPDWIPWSQRLEEFKAQQALAAEEHAEDDDADSDDDADDDFDDDGEDEDDDDHDDDGEEFLHAGDVDGVDIDELDDEAGDEEE</sequence>